<reference evidence="3" key="1">
    <citation type="submission" date="2020-09" db="EMBL/GenBank/DDBJ databases">
        <title>Genomic insights into the novelty and pathogenicity of a unique biofilm-forming Enterococcus sp. bacteria (Enterococcus lacertideformus) identified in reptiles.</title>
        <authorList>
            <person name="Agius J.E."/>
            <person name="Phalen D.N."/>
            <person name="Rose K."/>
            <person name="Eden J.-S."/>
        </authorList>
    </citation>
    <scope>NUCLEOTIDE SEQUENCE</scope>
    <source>
        <strain evidence="3">PHRS 0518</strain>
    </source>
</reference>
<dbReference type="EMBL" id="JADAKE010000003">
    <property type="protein sequence ID" value="MBF8807211.1"/>
    <property type="molecule type" value="Genomic_DNA"/>
</dbReference>
<protein>
    <submittedName>
        <fullName evidence="3">Type II toxin-antitoxin system PemK/MazF family toxin</fullName>
    </submittedName>
</protein>
<organism evidence="3 4">
    <name type="scientific">Enterococcus lacertideformus</name>
    <dbReference type="NCBI Taxonomy" id="2771493"/>
    <lineage>
        <taxon>Bacteria</taxon>
        <taxon>Bacillati</taxon>
        <taxon>Bacillota</taxon>
        <taxon>Bacilli</taxon>
        <taxon>Lactobacillales</taxon>
        <taxon>Enterococcaceae</taxon>
        <taxon>Enterococcus</taxon>
    </lineage>
</organism>
<comment type="similarity">
    <text evidence="1">Belongs to the PemK/MazF family.</text>
</comment>
<evidence type="ECO:0000256" key="1">
    <source>
        <dbReference type="ARBA" id="ARBA00007521"/>
    </source>
</evidence>
<dbReference type="InterPro" id="IPR003477">
    <property type="entry name" value="PemK-like"/>
</dbReference>
<evidence type="ECO:0000313" key="3">
    <source>
        <dbReference type="EMBL" id="MBF8807211.1"/>
    </source>
</evidence>
<gene>
    <name evidence="3" type="ORF">IC227_00830</name>
</gene>
<dbReference type="GO" id="GO:0003677">
    <property type="term" value="F:DNA binding"/>
    <property type="evidence" value="ECO:0007669"/>
    <property type="project" value="InterPro"/>
</dbReference>
<proteinExistence type="inferred from homology"/>
<dbReference type="SUPFAM" id="SSF50118">
    <property type="entry name" value="Cell growth inhibitor/plasmid maintenance toxic component"/>
    <property type="match status" value="1"/>
</dbReference>
<dbReference type="PANTHER" id="PTHR33988">
    <property type="entry name" value="ENDORIBONUCLEASE MAZF-RELATED"/>
    <property type="match status" value="1"/>
</dbReference>
<dbReference type="PANTHER" id="PTHR33988:SF3">
    <property type="entry name" value="ENDORIBONUCLEASE TOXIN CHPB-RELATED"/>
    <property type="match status" value="1"/>
</dbReference>
<dbReference type="AlphaFoldDB" id="A0A931FBV6"/>
<dbReference type="GO" id="GO:0004521">
    <property type="term" value="F:RNA endonuclease activity"/>
    <property type="evidence" value="ECO:0007669"/>
    <property type="project" value="TreeGrafter"/>
</dbReference>
<dbReference type="InterPro" id="IPR011067">
    <property type="entry name" value="Plasmid_toxin/cell-grow_inhib"/>
</dbReference>
<dbReference type="Proteomes" id="UP000637757">
    <property type="component" value="Unassembled WGS sequence"/>
</dbReference>
<evidence type="ECO:0000256" key="2">
    <source>
        <dbReference type="ARBA" id="ARBA00022649"/>
    </source>
</evidence>
<comment type="caution">
    <text evidence="3">The sequence shown here is derived from an EMBL/GenBank/DDBJ whole genome shotgun (WGS) entry which is preliminary data.</text>
</comment>
<name>A0A931FBV6_9ENTE</name>
<dbReference type="Pfam" id="PF02452">
    <property type="entry name" value="PemK_toxin"/>
    <property type="match status" value="1"/>
</dbReference>
<dbReference type="GO" id="GO:0016075">
    <property type="term" value="P:rRNA catabolic process"/>
    <property type="evidence" value="ECO:0007669"/>
    <property type="project" value="TreeGrafter"/>
</dbReference>
<keyword evidence="2" id="KW-1277">Toxin-antitoxin system</keyword>
<sequence length="126" mass="14310">MVRKPSQGDILLLDTAPRSGHEQTGKRPYIVLRHDIIADYSNVVIVAPISGTTRAYPLYVNINSDYEMKTTGKMLLDQLTTIDYEARTCIFLEKAYESLIEESLMKVRTVIQKVSKISRNSMVNID</sequence>
<dbReference type="Gene3D" id="2.30.30.110">
    <property type="match status" value="1"/>
</dbReference>
<keyword evidence="4" id="KW-1185">Reference proteome</keyword>
<dbReference type="GO" id="GO:0006402">
    <property type="term" value="P:mRNA catabolic process"/>
    <property type="evidence" value="ECO:0007669"/>
    <property type="project" value="TreeGrafter"/>
</dbReference>
<evidence type="ECO:0000313" key="4">
    <source>
        <dbReference type="Proteomes" id="UP000637757"/>
    </source>
</evidence>
<accession>A0A931FBV6</accession>